<keyword evidence="4 12" id="KW-0548">Nucleotidyltransferase</keyword>
<dbReference type="Pfam" id="PF06144">
    <property type="entry name" value="DNA_pol3_delta"/>
    <property type="match status" value="1"/>
</dbReference>
<dbReference type="NCBIfam" id="TIGR01128">
    <property type="entry name" value="holA"/>
    <property type="match status" value="1"/>
</dbReference>
<dbReference type="Pfam" id="PF14840">
    <property type="entry name" value="DNA_pol3_delt_C"/>
    <property type="match status" value="1"/>
</dbReference>
<name>A0A0K2BKF1_9GAMM</name>
<dbReference type="KEGG" id="bcig:AB162_195"/>
<evidence type="ECO:0000256" key="5">
    <source>
        <dbReference type="ARBA" id="ARBA00022705"/>
    </source>
</evidence>
<evidence type="ECO:0000256" key="3">
    <source>
        <dbReference type="ARBA" id="ARBA00022679"/>
    </source>
</evidence>
<evidence type="ECO:0000259" key="11">
    <source>
        <dbReference type="Pfam" id="PF14840"/>
    </source>
</evidence>
<dbReference type="EC" id="2.7.7.7" evidence="1 9"/>
<comment type="catalytic activity">
    <reaction evidence="8">
        <text>DNA(n) + a 2'-deoxyribonucleoside 5'-triphosphate = DNA(n+1) + diphosphate</text>
        <dbReference type="Rhea" id="RHEA:22508"/>
        <dbReference type="Rhea" id="RHEA-COMP:17339"/>
        <dbReference type="Rhea" id="RHEA-COMP:17340"/>
        <dbReference type="ChEBI" id="CHEBI:33019"/>
        <dbReference type="ChEBI" id="CHEBI:61560"/>
        <dbReference type="ChEBI" id="CHEBI:173112"/>
        <dbReference type="EC" id="2.7.7.7"/>
    </reaction>
</comment>
<accession>A0A0K2BKF1</accession>
<evidence type="ECO:0000313" key="12">
    <source>
        <dbReference type="EMBL" id="AKZ65800.1"/>
    </source>
</evidence>
<evidence type="ECO:0000256" key="1">
    <source>
        <dbReference type="ARBA" id="ARBA00012417"/>
    </source>
</evidence>
<dbReference type="Gene3D" id="3.40.50.300">
    <property type="entry name" value="P-loop containing nucleotide triphosphate hydrolases"/>
    <property type="match status" value="1"/>
</dbReference>
<evidence type="ECO:0000256" key="6">
    <source>
        <dbReference type="ARBA" id="ARBA00022932"/>
    </source>
</evidence>
<dbReference type="Gene3D" id="1.20.272.10">
    <property type="match status" value="1"/>
</dbReference>
<reference evidence="12 13" key="1">
    <citation type="submission" date="2015-06" db="EMBL/GenBank/DDBJ databases">
        <title>Lineage-specific patterns of genome deterioration in obligate symbionts.</title>
        <authorList>
            <person name="Bennett G.M."/>
            <person name="McCutcheon J.P."/>
            <person name="McDonald B.R."/>
            <person name="Moran N.A."/>
        </authorList>
    </citation>
    <scope>NUCLEOTIDE SEQUENCE [LARGE SCALE GENOMIC DNA]</scope>
    <source>
        <strain evidence="12 13">B-GSS</strain>
    </source>
</reference>
<evidence type="ECO:0000313" key="13">
    <source>
        <dbReference type="Proteomes" id="UP000056466"/>
    </source>
</evidence>
<dbReference type="PANTHER" id="PTHR34388:SF1">
    <property type="entry name" value="DNA POLYMERASE III SUBUNIT DELTA"/>
    <property type="match status" value="1"/>
</dbReference>
<keyword evidence="5" id="KW-0235">DNA replication</keyword>
<comment type="similarity">
    <text evidence="7">Belongs to the DNA polymerase HolA subunit family.</text>
</comment>
<dbReference type="PANTHER" id="PTHR34388">
    <property type="entry name" value="DNA POLYMERASE III SUBUNIT DELTA"/>
    <property type="match status" value="1"/>
</dbReference>
<dbReference type="SUPFAM" id="SSF52540">
    <property type="entry name" value="P-loop containing nucleoside triphosphate hydrolases"/>
    <property type="match status" value="1"/>
</dbReference>
<dbReference type="SUPFAM" id="SSF48019">
    <property type="entry name" value="post-AAA+ oligomerization domain-like"/>
    <property type="match status" value="1"/>
</dbReference>
<dbReference type="RefSeq" id="WP_053096685.1">
    <property type="nucleotide sequence ID" value="NZ_CP011787.1"/>
</dbReference>
<dbReference type="OrthoDB" id="9770982at2"/>
<dbReference type="PATRIC" id="fig|186490.8.peg.185"/>
<dbReference type="EMBL" id="CP011787">
    <property type="protein sequence ID" value="AKZ65800.1"/>
    <property type="molecule type" value="Genomic_DNA"/>
</dbReference>
<evidence type="ECO:0000256" key="8">
    <source>
        <dbReference type="ARBA" id="ARBA00049244"/>
    </source>
</evidence>
<dbReference type="GO" id="GO:0009360">
    <property type="term" value="C:DNA polymerase III complex"/>
    <property type="evidence" value="ECO:0007669"/>
    <property type="project" value="UniProtKB-UniRule"/>
</dbReference>
<dbReference type="InterPro" id="IPR027417">
    <property type="entry name" value="P-loop_NTPase"/>
</dbReference>
<keyword evidence="3 12" id="KW-0808">Transferase</keyword>
<evidence type="ECO:0000256" key="9">
    <source>
        <dbReference type="NCBIfam" id="TIGR01128"/>
    </source>
</evidence>
<dbReference type="GO" id="GO:0006261">
    <property type="term" value="P:DNA-templated DNA replication"/>
    <property type="evidence" value="ECO:0007669"/>
    <property type="project" value="TreeGrafter"/>
</dbReference>
<dbReference type="AlphaFoldDB" id="A0A0K2BKF1"/>
<dbReference type="Proteomes" id="UP000056466">
    <property type="component" value="Chromosome"/>
</dbReference>
<evidence type="ECO:0000256" key="2">
    <source>
        <dbReference type="ARBA" id="ARBA00017703"/>
    </source>
</evidence>
<proteinExistence type="inferred from homology"/>
<keyword evidence="6" id="KW-0239">DNA-directed DNA polymerase</keyword>
<evidence type="ECO:0000256" key="7">
    <source>
        <dbReference type="ARBA" id="ARBA00034754"/>
    </source>
</evidence>
<dbReference type="InterPro" id="IPR010372">
    <property type="entry name" value="DNA_pol3_delta_N"/>
</dbReference>
<feature type="domain" description="DNA polymerase III delta N-terminal" evidence="10">
    <location>
        <begin position="21"/>
        <end position="141"/>
    </location>
</feature>
<evidence type="ECO:0000259" key="10">
    <source>
        <dbReference type="Pfam" id="PF06144"/>
    </source>
</evidence>
<sequence length="353" mass="40686">MIRLYPSQLEVQLKTNLYSYYLLIGNDILLLQESQNSIYAKAHNLRFNEHYSIVLDEVTDWDTIHSISKTRSLFASRQTLLLIIPEKGITAMIEEKLVAILGSLLNKDLLLILRSNKMFSVNYNSKLLKVLSNYHGVLVNCTTPEPDKLPLWVHNRAKKMQLSLDNAACQLLCYCYEGNLSALVNVLELLKLMYTDGILTLPRVEQSINDSSHFTIFNLINTILEGNHERASHIIHKLRLVAIEPVILLRYIQQDVLLLLNISNKINDTPIRILFDQHKIWINRRPLLLKALKRINLQRLYKAITLILKIELTIKNTNNDASDSDYIWANINNLALLLCCSNELIPAEMIEYI</sequence>
<dbReference type="InterPro" id="IPR032780">
    <property type="entry name" value="DNA_pol3_delt_C"/>
</dbReference>
<dbReference type="GO" id="GO:0003887">
    <property type="term" value="F:DNA-directed DNA polymerase activity"/>
    <property type="evidence" value="ECO:0007669"/>
    <property type="project" value="UniProtKB-UniRule"/>
</dbReference>
<dbReference type="CDD" id="cd18138">
    <property type="entry name" value="HLD_clamp_pol_III_delta"/>
    <property type="match status" value="1"/>
</dbReference>
<dbReference type="InterPro" id="IPR005790">
    <property type="entry name" value="DNA_polIII_delta"/>
</dbReference>
<dbReference type="Gene3D" id="1.10.8.60">
    <property type="match status" value="1"/>
</dbReference>
<dbReference type="InterPro" id="IPR008921">
    <property type="entry name" value="DNA_pol3_clamp-load_cplx_C"/>
</dbReference>
<gene>
    <name evidence="12" type="primary">holA</name>
    <name evidence="12" type="ORF">AB162_195</name>
</gene>
<keyword evidence="13" id="KW-1185">Reference proteome</keyword>
<protein>
    <recommendedName>
        <fullName evidence="2 9">DNA polymerase III subunit delta</fullName>
        <ecNumber evidence="1 9">2.7.7.7</ecNumber>
    </recommendedName>
</protein>
<organism evidence="12 13">
    <name type="scientific">Candidatus Palibaumannia cicadellinicola</name>
    <dbReference type="NCBI Taxonomy" id="186490"/>
    <lineage>
        <taxon>Bacteria</taxon>
        <taxon>Pseudomonadati</taxon>
        <taxon>Pseudomonadota</taxon>
        <taxon>Gammaproteobacteria</taxon>
        <taxon>Candidatus Palibaumannia</taxon>
    </lineage>
</organism>
<evidence type="ECO:0000256" key="4">
    <source>
        <dbReference type="ARBA" id="ARBA00022695"/>
    </source>
</evidence>
<dbReference type="GO" id="GO:0003677">
    <property type="term" value="F:DNA binding"/>
    <property type="evidence" value="ECO:0007669"/>
    <property type="project" value="InterPro"/>
</dbReference>
<feature type="domain" description="DNA polymerase III subunit delta C-terminal" evidence="11">
    <location>
        <begin position="217"/>
        <end position="340"/>
    </location>
</feature>